<reference evidence="1 2" key="1">
    <citation type="submission" date="2023-07" db="EMBL/GenBank/DDBJ databases">
        <title>Sorghum-associated microbial communities from plants grown in Nebraska, USA.</title>
        <authorList>
            <person name="Schachtman D."/>
        </authorList>
    </citation>
    <scope>NUCLEOTIDE SEQUENCE [LARGE SCALE GENOMIC DNA]</scope>
    <source>
        <strain evidence="1 2">BE167</strain>
    </source>
</reference>
<organism evidence="1 2">
    <name type="scientific">Arthrobacter ginsengisoli</name>
    <dbReference type="NCBI Taxonomy" id="1356565"/>
    <lineage>
        <taxon>Bacteria</taxon>
        <taxon>Bacillati</taxon>
        <taxon>Actinomycetota</taxon>
        <taxon>Actinomycetes</taxon>
        <taxon>Micrococcales</taxon>
        <taxon>Micrococcaceae</taxon>
        <taxon>Arthrobacter</taxon>
    </lineage>
</organism>
<evidence type="ECO:0000313" key="2">
    <source>
        <dbReference type="Proteomes" id="UP001252243"/>
    </source>
</evidence>
<evidence type="ECO:0000313" key="1">
    <source>
        <dbReference type="EMBL" id="MDR7084833.1"/>
    </source>
</evidence>
<dbReference type="Proteomes" id="UP001252243">
    <property type="component" value="Unassembled WGS sequence"/>
</dbReference>
<gene>
    <name evidence="1" type="ORF">J2X01_004150</name>
</gene>
<accession>A0ABU1UI50</accession>
<keyword evidence="2" id="KW-1185">Reference proteome</keyword>
<dbReference type="EMBL" id="JAVDVQ010000033">
    <property type="protein sequence ID" value="MDR7084833.1"/>
    <property type="molecule type" value="Genomic_DNA"/>
</dbReference>
<comment type="caution">
    <text evidence="1">The sequence shown here is derived from an EMBL/GenBank/DDBJ whole genome shotgun (WGS) entry which is preliminary data.</text>
</comment>
<sequence>MPKTPVIRMNAQYKRIRPAALSRRILELTGRLETLATAKQPAPVKPPANEQWNYRANRRYSFEATTRCSRSY</sequence>
<protein>
    <submittedName>
        <fullName evidence="1">Uncharacterized protein</fullName>
    </submittedName>
</protein>
<name>A0ABU1UI50_9MICC</name>
<proteinExistence type="predicted"/>